<evidence type="ECO:0000313" key="2">
    <source>
        <dbReference type="Proteomes" id="UP001186974"/>
    </source>
</evidence>
<reference evidence="1" key="1">
    <citation type="submission" date="2024-09" db="EMBL/GenBank/DDBJ databases">
        <title>Black Yeasts Isolated from many extreme environments.</title>
        <authorList>
            <person name="Coleine C."/>
            <person name="Stajich J.E."/>
            <person name="Selbmann L."/>
        </authorList>
    </citation>
    <scope>NUCLEOTIDE SEQUENCE</scope>
    <source>
        <strain evidence="1">CCFEE 5737</strain>
    </source>
</reference>
<keyword evidence="2" id="KW-1185">Reference proteome</keyword>
<sequence length="423" mass="46629">MPLKTYSRIRAHTLNTNEPASKRRRVSTPEEDRAEINDTLRKKLNASPTSPLPTTTSSSPLHDASIPAIFSDPVIATRDPTPPSSPPPPIVVRRPTFSFVKRQQTTIVERNPLSEASGNKDASTLASGAGKAVKKQRLTQMTLDLGIGPANVRCKVCGMEYIPSNGEDAALHRKHHVRHLDALSGVEVPKSFTEGTGASKIWLGPAGACVVVVTRKDDNAIRKTAVRILRTAERELGAVAIPDEALWDAVETIRSKYKHKENNGQERNLQADHIKLRATDKYKIYLYLSGQRCVGICLAEHVTKAYGVVPQTEPLVSHRASSEKSNRYREECEPRQKNCNSATVCVNTTSHPVFLGISRIWTPPKHRGKGIARRLLDCARANYCYGVEVPKGMVAFSQPTESGARLARGWFGMQNGWSVYVDI</sequence>
<evidence type="ECO:0000313" key="1">
    <source>
        <dbReference type="EMBL" id="KAK3062153.1"/>
    </source>
</evidence>
<organism evidence="1 2">
    <name type="scientific">Coniosporium uncinatum</name>
    <dbReference type="NCBI Taxonomy" id="93489"/>
    <lineage>
        <taxon>Eukaryota</taxon>
        <taxon>Fungi</taxon>
        <taxon>Dikarya</taxon>
        <taxon>Ascomycota</taxon>
        <taxon>Pezizomycotina</taxon>
        <taxon>Dothideomycetes</taxon>
        <taxon>Dothideomycetes incertae sedis</taxon>
        <taxon>Coniosporium</taxon>
    </lineage>
</organism>
<proteinExistence type="predicted"/>
<name>A0ACC3D5J5_9PEZI</name>
<accession>A0ACC3D5J5</accession>
<protein>
    <submittedName>
        <fullName evidence="1">Uncharacterized protein</fullName>
    </submittedName>
</protein>
<gene>
    <name evidence="1" type="ORF">LTS18_004720</name>
</gene>
<dbReference type="Proteomes" id="UP001186974">
    <property type="component" value="Unassembled WGS sequence"/>
</dbReference>
<comment type="caution">
    <text evidence="1">The sequence shown here is derived from an EMBL/GenBank/DDBJ whole genome shotgun (WGS) entry which is preliminary data.</text>
</comment>
<dbReference type="EMBL" id="JAWDJW010007443">
    <property type="protein sequence ID" value="KAK3062153.1"/>
    <property type="molecule type" value="Genomic_DNA"/>
</dbReference>